<proteinExistence type="predicted"/>
<keyword evidence="2" id="KW-1185">Reference proteome</keyword>
<dbReference type="RefSeq" id="WP_125214739.1">
    <property type="nucleotide sequence ID" value="NZ_PDES01000015.1"/>
</dbReference>
<gene>
    <name evidence="1" type="ORF">CQW44_30705</name>
</gene>
<evidence type="ECO:0000313" key="2">
    <source>
        <dbReference type="Proteomes" id="UP000276379"/>
    </source>
</evidence>
<dbReference type="Proteomes" id="UP000276379">
    <property type="component" value="Unassembled WGS sequence"/>
</dbReference>
<comment type="caution">
    <text evidence="1">The sequence shown here is derived from an EMBL/GenBank/DDBJ whole genome shotgun (WGS) entry which is preliminary data.</text>
</comment>
<name>A0A426RYZ5_9ACTN</name>
<evidence type="ECO:0000313" key="1">
    <source>
        <dbReference type="EMBL" id="RRQ81573.1"/>
    </source>
</evidence>
<protein>
    <submittedName>
        <fullName evidence="1">Uncharacterized protein</fullName>
    </submittedName>
</protein>
<dbReference type="AlphaFoldDB" id="A0A426RYZ5"/>
<dbReference type="EMBL" id="PDES01000015">
    <property type="protein sequence ID" value="RRQ81573.1"/>
    <property type="molecule type" value="Genomic_DNA"/>
</dbReference>
<reference evidence="1 2" key="1">
    <citation type="submission" date="2017-10" db="EMBL/GenBank/DDBJ databases">
        <title>Draft genome of actinobacteria isolated from guarana (Paullinia cupana (Mart.) Ducke.</title>
        <authorList>
            <person name="Siqueira K.A."/>
            <person name="Liotti R.G."/>
            <person name="Mendes T.A."/>
            <person name="Soares M.A."/>
        </authorList>
    </citation>
    <scope>NUCLEOTIDE SEQUENCE [LARGE SCALE GENOMIC DNA]</scope>
    <source>
        <strain evidence="1 2">199</strain>
    </source>
</reference>
<sequence length="68" mass="7501">MSDVTFQPSLYYDVVARDDNEDCTNVGKEFHVNPCYSNGGLVTVQCGLCRQDMTLISATLLDPQPEVS</sequence>
<accession>A0A426RYZ5</accession>
<organism evidence="1 2">
    <name type="scientific">Streptomyces griseofuscus</name>
    <dbReference type="NCBI Taxonomy" id="146922"/>
    <lineage>
        <taxon>Bacteria</taxon>
        <taxon>Bacillati</taxon>
        <taxon>Actinomycetota</taxon>
        <taxon>Actinomycetes</taxon>
        <taxon>Kitasatosporales</taxon>
        <taxon>Streptomycetaceae</taxon>
        <taxon>Streptomyces</taxon>
    </lineage>
</organism>